<reference evidence="3" key="1">
    <citation type="journal article" date="2019" name="Int. J. Syst. Evol. Microbiol.">
        <title>The Global Catalogue of Microorganisms (GCM) 10K type strain sequencing project: providing services to taxonomists for standard genome sequencing and annotation.</title>
        <authorList>
            <consortium name="The Broad Institute Genomics Platform"/>
            <consortium name="The Broad Institute Genome Sequencing Center for Infectious Disease"/>
            <person name="Wu L."/>
            <person name="Ma J."/>
        </authorList>
    </citation>
    <scope>NUCLEOTIDE SEQUENCE [LARGE SCALE GENOMIC DNA]</scope>
    <source>
        <strain evidence="3">JCM 12165</strain>
    </source>
</reference>
<protein>
    <submittedName>
        <fullName evidence="2">Uncharacterized protein</fullName>
    </submittedName>
</protein>
<keyword evidence="3" id="KW-1185">Reference proteome</keyword>
<accession>A0ABW4FKT6</accession>
<dbReference type="Proteomes" id="UP001597145">
    <property type="component" value="Unassembled WGS sequence"/>
</dbReference>
<evidence type="ECO:0000256" key="1">
    <source>
        <dbReference type="SAM" id="MobiDB-lite"/>
    </source>
</evidence>
<organism evidence="2 3">
    <name type="scientific">Pseudonocardia aurantiaca</name>
    <dbReference type="NCBI Taxonomy" id="75290"/>
    <lineage>
        <taxon>Bacteria</taxon>
        <taxon>Bacillati</taxon>
        <taxon>Actinomycetota</taxon>
        <taxon>Actinomycetes</taxon>
        <taxon>Pseudonocardiales</taxon>
        <taxon>Pseudonocardiaceae</taxon>
        <taxon>Pseudonocardia</taxon>
    </lineage>
</organism>
<name>A0ABW4FKT6_9PSEU</name>
<sequence length="110" mass="11110">MPTTGTASTTSPTAPTSTTDGTGGTGGTGAATQAAARTLEQNSLHVEVPGVGRIELPPPDQLVFLGGIATLVVLQIIEWPVAAVLAVGHVLAHNRHHALLRGFGEALDEA</sequence>
<evidence type="ECO:0000313" key="3">
    <source>
        <dbReference type="Proteomes" id="UP001597145"/>
    </source>
</evidence>
<feature type="region of interest" description="Disordered" evidence="1">
    <location>
        <begin position="1"/>
        <end position="33"/>
    </location>
</feature>
<feature type="compositionally biased region" description="Low complexity" evidence="1">
    <location>
        <begin position="1"/>
        <end position="20"/>
    </location>
</feature>
<dbReference type="RefSeq" id="WP_343973688.1">
    <property type="nucleotide sequence ID" value="NZ_BAAAJG010000004.1"/>
</dbReference>
<proteinExistence type="predicted"/>
<dbReference type="EMBL" id="JBHUCP010000010">
    <property type="protein sequence ID" value="MFD1531220.1"/>
    <property type="molecule type" value="Genomic_DNA"/>
</dbReference>
<comment type="caution">
    <text evidence="2">The sequence shown here is derived from an EMBL/GenBank/DDBJ whole genome shotgun (WGS) entry which is preliminary data.</text>
</comment>
<evidence type="ECO:0000313" key="2">
    <source>
        <dbReference type="EMBL" id="MFD1531220.1"/>
    </source>
</evidence>
<gene>
    <name evidence="2" type="ORF">ACFSCY_17425</name>
</gene>